<dbReference type="PANTHER" id="PTHR30168">
    <property type="entry name" value="PUTATIVE MEMBRANE PROTEIN YPFJ"/>
    <property type="match status" value="1"/>
</dbReference>
<organism evidence="6 7">
    <name type="scientific">Saccharomonospora amisosensis</name>
    <dbReference type="NCBI Taxonomy" id="1128677"/>
    <lineage>
        <taxon>Bacteria</taxon>
        <taxon>Bacillati</taxon>
        <taxon>Actinomycetota</taxon>
        <taxon>Actinomycetes</taxon>
        <taxon>Pseudonocardiales</taxon>
        <taxon>Pseudonocardiaceae</taxon>
        <taxon>Saccharomonospora</taxon>
    </lineage>
</organism>
<feature type="transmembrane region" description="Helical" evidence="5">
    <location>
        <begin position="26"/>
        <end position="44"/>
    </location>
</feature>
<evidence type="ECO:0000313" key="6">
    <source>
        <dbReference type="EMBL" id="NIJ14605.1"/>
    </source>
</evidence>
<dbReference type="InterPro" id="IPR007343">
    <property type="entry name" value="Uncharacterised_pept_Zn_put"/>
</dbReference>
<comment type="subcellular location">
    <subcellularLocation>
        <location evidence="1">Membrane</location>
        <topology evidence="1">Single-pass membrane protein</topology>
    </subcellularLocation>
</comment>
<evidence type="ECO:0000256" key="5">
    <source>
        <dbReference type="SAM" id="Phobius"/>
    </source>
</evidence>
<dbReference type="AlphaFoldDB" id="A0A7X5ZTS2"/>
<dbReference type="GO" id="GO:0016020">
    <property type="term" value="C:membrane"/>
    <property type="evidence" value="ECO:0007669"/>
    <property type="project" value="UniProtKB-SubCell"/>
</dbReference>
<name>A0A7X5ZTS2_9PSEU</name>
<evidence type="ECO:0000313" key="7">
    <source>
        <dbReference type="Proteomes" id="UP000545493"/>
    </source>
</evidence>
<protein>
    <recommendedName>
        <fullName evidence="8">Metalloprotease</fullName>
    </recommendedName>
</protein>
<keyword evidence="3 5" id="KW-1133">Transmembrane helix</keyword>
<evidence type="ECO:0000256" key="3">
    <source>
        <dbReference type="ARBA" id="ARBA00022989"/>
    </source>
</evidence>
<evidence type="ECO:0000256" key="4">
    <source>
        <dbReference type="ARBA" id="ARBA00023136"/>
    </source>
</evidence>
<sequence length="299" mass="31765">MRFNEDAELDVSEVRDLRGGGVGGRVAIGGGGLGIVGLLIYFVLGQLGGVPVDTSTLGTVEPGQQVDSDSLARECRTGADANTDHECAVVAIVNSIQDYWAGELARTGLTYHESVTTFFSGRIDTACGSAGSDAGPFYCPTDAGVYLDLAFFADLRQRFGARGGLFSEAYVLAHEYGHHVQNLLGISTRVREGAGPTSDSVRLELQADCYAGVWARNATTTLTENGRPLLTEITRDDIAAALDTAGRIGDDFIQREFGGEVDESRFTHGTSAQREHWFTTGLNTADPARCDTFGAPDLG</sequence>
<keyword evidence="4 5" id="KW-0472">Membrane</keyword>
<dbReference type="Proteomes" id="UP000545493">
    <property type="component" value="Unassembled WGS sequence"/>
</dbReference>
<dbReference type="Pfam" id="PF04228">
    <property type="entry name" value="Zn_peptidase"/>
    <property type="match status" value="1"/>
</dbReference>
<dbReference type="PANTHER" id="PTHR30168:SF0">
    <property type="entry name" value="INNER MEMBRANE PROTEIN"/>
    <property type="match status" value="1"/>
</dbReference>
<evidence type="ECO:0000256" key="1">
    <source>
        <dbReference type="ARBA" id="ARBA00004167"/>
    </source>
</evidence>
<dbReference type="EMBL" id="JAAOYM010000002">
    <property type="protein sequence ID" value="NIJ14605.1"/>
    <property type="molecule type" value="Genomic_DNA"/>
</dbReference>
<evidence type="ECO:0008006" key="8">
    <source>
        <dbReference type="Google" id="ProtNLM"/>
    </source>
</evidence>
<dbReference type="RefSeq" id="WP_167176875.1">
    <property type="nucleotide sequence ID" value="NZ_JAAOYM010000002.1"/>
</dbReference>
<comment type="caution">
    <text evidence="6">The sequence shown here is derived from an EMBL/GenBank/DDBJ whole genome shotgun (WGS) entry which is preliminary data.</text>
</comment>
<reference evidence="6 7" key="1">
    <citation type="submission" date="2020-03" db="EMBL/GenBank/DDBJ databases">
        <title>Sequencing the genomes of 1000 actinobacteria strains.</title>
        <authorList>
            <person name="Klenk H.-P."/>
        </authorList>
    </citation>
    <scope>NUCLEOTIDE SEQUENCE [LARGE SCALE GENOMIC DNA]</scope>
    <source>
        <strain evidence="6 7">DSM 45685</strain>
    </source>
</reference>
<evidence type="ECO:0000256" key="2">
    <source>
        <dbReference type="ARBA" id="ARBA00022692"/>
    </source>
</evidence>
<accession>A0A7X5ZTS2</accession>
<proteinExistence type="predicted"/>
<keyword evidence="7" id="KW-1185">Reference proteome</keyword>
<gene>
    <name evidence="6" type="ORF">FHU38_005006</name>
</gene>
<keyword evidence="2 5" id="KW-0812">Transmembrane</keyword>